<name>A0A5C3PWH1_9APHY</name>
<keyword evidence="4" id="KW-1185">Reference proteome</keyword>
<dbReference type="Proteomes" id="UP000308197">
    <property type="component" value="Unassembled WGS sequence"/>
</dbReference>
<gene>
    <name evidence="3" type="ORF">K466DRAFT_59868</name>
</gene>
<keyword evidence="2" id="KW-1133">Transmembrane helix</keyword>
<reference evidence="3 4" key="1">
    <citation type="journal article" date="2019" name="Nat. Ecol. Evol.">
        <title>Megaphylogeny resolves global patterns of mushroom evolution.</title>
        <authorList>
            <person name="Varga T."/>
            <person name="Krizsan K."/>
            <person name="Foldi C."/>
            <person name="Dima B."/>
            <person name="Sanchez-Garcia M."/>
            <person name="Sanchez-Ramirez S."/>
            <person name="Szollosi G.J."/>
            <person name="Szarkandi J.G."/>
            <person name="Papp V."/>
            <person name="Albert L."/>
            <person name="Andreopoulos W."/>
            <person name="Angelini C."/>
            <person name="Antonin V."/>
            <person name="Barry K.W."/>
            <person name="Bougher N.L."/>
            <person name="Buchanan P."/>
            <person name="Buyck B."/>
            <person name="Bense V."/>
            <person name="Catcheside P."/>
            <person name="Chovatia M."/>
            <person name="Cooper J."/>
            <person name="Damon W."/>
            <person name="Desjardin D."/>
            <person name="Finy P."/>
            <person name="Geml J."/>
            <person name="Haridas S."/>
            <person name="Hughes K."/>
            <person name="Justo A."/>
            <person name="Karasinski D."/>
            <person name="Kautmanova I."/>
            <person name="Kiss B."/>
            <person name="Kocsube S."/>
            <person name="Kotiranta H."/>
            <person name="LaButti K.M."/>
            <person name="Lechner B.E."/>
            <person name="Liimatainen K."/>
            <person name="Lipzen A."/>
            <person name="Lukacs Z."/>
            <person name="Mihaltcheva S."/>
            <person name="Morgado L.N."/>
            <person name="Niskanen T."/>
            <person name="Noordeloos M.E."/>
            <person name="Ohm R.A."/>
            <person name="Ortiz-Santana B."/>
            <person name="Ovrebo C."/>
            <person name="Racz N."/>
            <person name="Riley R."/>
            <person name="Savchenko A."/>
            <person name="Shiryaev A."/>
            <person name="Soop K."/>
            <person name="Spirin V."/>
            <person name="Szebenyi C."/>
            <person name="Tomsovsky M."/>
            <person name="Tulloss R.E."/>
            <person name="Uehling J."/>
            <person name="Grigoriev I.V."/>
            <person name="Vagvolgyi C."/>
            <person name="Papp T."/>
            <person name="Martin F.M."/>
            <person name="Miettinen O."/>
            <person name="Hibbett D.S."/>
            <person name="Nagy L.G."/>
        </authorList>
    </citation>
    <scope>NUCLEOTIDE SEQUENCE [LARGE SCALE GENOMIC DNA]</scope>
    <source>
        <strain evidence="3 4">HHB13444</strain>
    </source>
</reference>
<feature type="region of interest" description="Disordered" evidence="1">
    <location>
        <begin position="1"/>
        <end position="32"/>
    </location>
</feature>
<evidence type="ECO:0000313" key="3">
    <source>
        <dbReference type="EMBL" id="TFK93821.1"/>
    </source>
</evidence>
<evidence type="ECO:0000313" key="4">
    <source>
        <dbReference type="Proteomes" id="UP000308197"/>
    </source>
</evidence>
<dbReference type="InParanoid" id="A0A5C3PWH1"/>
<keyword evidence="2" id="KW-0812">Transmembrane</keyword>
<keyword evidence="2" id="KW-0472">Membrane</keyword>
<evidence type="ECO:0000256" key="2">
    <source>
        <dbReference type="SAM" id="Phobius"/>
    </source>
</evidence>
<sequence length="106" mass="11552">MLRADSALAASPPRLGKGRKCPARGWRGDDQDEHGQVLNLSAYGRLPRRYVDVPRATVGLKPVVARRLTRLQLSTSFLSLCPVVSAFGVLPGAAAMEELRAVLSWR</sequence>
<feature type="transmembrane region" description="Helical" evidence="2">
    <location>
        <begin position="76"/>
        <end position="96"/>
    </location>
</feature>
<proteinExistence type="predicted"/>
<protein>
    <submittedName>
        <fullName evidence="3">Uncharacterized protein</fullName>
    </submittedName>
</protein>
<accession>A0A5C3PWH1</accession>
<organism evidence="3 4">
    <name type="scientific">Polyporus arcularius HHB13444</name>
    <dbReference type="NCBI Taxonomy" id="1314778"/>
    <lineage>
        <taxon>Eukaryota</taxon>
        <taxon>Fungi</taxon>
        <taxon>Dikarya</taxon>
        <taxon>Basidiomycota</taxon>
        <taxon>Agaricomycotina</taxon>
        <taxon>Agaricomycetes</taxon>
        <taxon>Polyporales</taxon>
        <taxon>Polyporaceae</taxon>
        <taxon>Polyporus</taxon>
    </lineage>
</organism>
<dbReference type="EMBL" id="ML210976">
    <property type="protein sequence ID" value="TFK93821.1"/>
    <property type="molecule type" value="Genomic_DNA"/>
</dbReference>
<dbReference type="AlphaFoldDB" id="A0A5C3PWH1"/>
<evidence type="ECO:0000256" key="1">
    <source>
        <dbReference type="SAM" id="MobiDB-lite"/>
    </source>
</evidence>